<dbReference type="InterPro" id="IPR016161">
    <property type="entry name" value="Ald_DH/histidinol_DH"/>
</dbReference>
<dbReference type="EMBL" id="KN834863">
    <property type="protein sequence ID" value="KIK51466.1"/>
    <property type="molecule type" value="Genomic_DNA"/>
</dbReference>
<dbReference type="Proteomes" id="UP000053593">
    <property type="component" value="Unassembled WGS sequence"/>
</dbReference>
<evidence type="ECO:0000313" key="4">
    <source>
        <dbReference type="Proteomes" id="UP000053593"/>
    </source>
</evidence>
<reference evidence="3 4" key="1">
    <citation type="submission" date="2014-04" db="EMBL/GenBank/DDBJ databases">
        <title>Evolutionary Origins and Diversification of the Mycorrhizal Mutualists.</title>
        <authorList>
            <consortium name="DOE Joint Genome Institute"/>
            <consortium name="Mycorrhizal Genomics Consortium"/>
            <person name="Kohler A."/>
            <person name="Kuo A."/>
            <person name="Nagy L.G."/>
            <person name="Floudas D."/>
            <person name="Copeland A."/>
            <person name="Barry K.W."/>
            <person name="Cichocki N."/>
            <person name="Veneault-Fourrey C."/>
            <person name="LaButti K."/>
            <person name="Lindquist E.A."/>
            <person name="Lipzen A."/>
            <person name="Lundell T."/>
            <person name="Morin E."/>
            <person name="Murat C."/>
            <person name="Riley R."/>
            <person name="Ohm R."/>
            <person name="Sun H."/>
            <person name="Tunlid A."/>
            <person name="Henrissat B."/>
            <person name="Grigoriev I.V."/>
            <person name="Hibbett D.S."/>
            <person name="Martin F."/>
        </authorList>
    </citation>
    <scope>NUCLEOTIDE SEQUENCE [LARGE SCALE GENOMIC DNA]</scope>
    <source>
        <strain evidence="3 4">FD-317 M1</strain>
    </source>
</reference>
<dbReference type="SUPFAM" id="SSF53720">
    <property type="entry name" value="ALDH-like"/>
    <property type="match status" value="1"/>
</dbReference>
<organism evidence="3 4">
    <name type="scientific">Collybiopsis luxurians FD-317 M1</name>
    <dbReference type="NCBI Taxonomy" id="944289"/>
    <lineage>
        <taxon>Eukaryota</taxon>
        <taxon>Fungi</taxon>
        <taxon>Dikarya</taxon>
        <taxon>Basidiomycota</taxon>
        <taxon>Agaricomycotina</taxon>
        <taxon>Agaricomycetes</taxon>
        <taxon>Agaricomycetidae</taxon>
        <taxon>Agaricales</taxon>
        <taxon>Marasmiineae</taxon>
        <taxon>Omphalotaceae</taxon>
        <taxon>Collybiopsis</taxon>
        <taxon>Collybiopsis luxurians</taxon>
    </lineage>
</organism>
<protein>
    <recommendedName>
        <fullName evidence="5">Aldehyde dehydrogenase domain-containing protein</fullName>
    </recommendedName>
</protein>
<dbReference type="HOGENOM" id="CLU_601361_0_0_1"/>
<keyword evidence="1" id="KW-0560">Oxidoreductase</keyword>
<evidence type="ECO:0008006" key="5">
    <source>
        <dbReference type="Google" id="ProtNLM"/>
    </source>
</evidence>
<accession>A0A0D0BAY0</accession>
<keyword evidence="4" id="KW-1185">Reference proteome</keyword>
<keyword evidence="2" id="KW-0472">Membrane</keyword>
<gene>
    <name evidence="3" type="ORF">GYMLUDRAFT_78192</name>
</gene>
<sequence length="428" mass="47003">MSEEKIFTVLKAAFETGFTQPLEWRQKKIEGIRDLVQKNADKFISIAMQDNCQNRAEILLEHSLILQSAKEEVAQLIQCNKPLLQSSRSYPAGIVAIKSHSAYPYSSLLLPMITTLAAGNISVLILNTIHTGSPAIYKLLSSLLPHFLDHSAFFITIDVNNPVPEFSNTTSPAIMGLAVSSSGSLHLRDVVSSPSSPSLMYIHGSGDVSCAAKTLVPPLAPGLMFVDFSVYSAFCFSLRDALAFHFPRSGGKQLKDPANGIGASGMRLFSDSPIRIFELVNGKPSLAAVGRSEILLAPVSSPETAGPLSAFYIYAKEPFLSYTTDDVDSAVTVCNDLLLEILAYPFVNYDLRENLSHPQKIIVSPRWSTYVPAENRAIRSSTITRLDEGDGTRWDFFDRVKLVFTGVKYLSYATILGTGFFVYRRLVK</sequence>
<evidence type="ECO:0000256" key="2">
    <source>
        <dbReference type="SAM" id="Phobius"/>
    </source>
</evidence>
<proteinExistence type="predicted"/>
<dbReference type="AlphaFoldDB" id="A0A0D0BAY0"/>
<keyword evidence="2" id="KW-0812">Transmembrane</keyword>
<dbReference type="PANTHER" id="PTHR43570:SF16">
    <property type="entry name" value="ALDEHYDE DEHYDROGENASE TYPE III, ISOFORM Q"/>
    <property type="match status" value="1"/>
</dbReference>
<dbReference type="GO" id="GO:0005737">
    <property type="term" value="C:cytoplasm"/>
    <property type="evidence" value="ECO:0007669"/>
    <property type="project" value="TreeGrafter"/>
</dbReference>
<feature type="transmembrane region" description="Helical" evidence="2">
    <location>
        <begin position="409"/>
        <end position="427"/>
    </location>
</feature>
<name>A0A0D0BAY0_9AGAR</name>
<dbReference type="Gene3D" id="3.40.605.10">
    <property type="entry name" value="Aldehyde Dehydrogenase, Chain A, domain 1"/>
    <property type="match status" value="1"/>
</dbReference>
<dbReference type="InterPro" id="IPR012394">
    <property type="entry name" value="Aldehyde_DH_NAD(P)"/>
</dbReference>
<keyword evidence="2" id="KW-1133">Transmembrane helix</keyword>
<dbReference type="GO" id="GO:0004029">
    <property type="term" value="F:aldehyde dehydrogenase (NAD+) activity"/>
    <property type="evidence" value="ECO:0007669"/>
    <property type="project" value="TreeGrafter"/>
</dbReference>
<dbReference type="PANTHER" id="PTHR43570">
    <property type="entry name" value="ALDEHYDE DEHYDROGENASE"/>
    <property type="match status" value="1"/>
</dbReference>
<dbReference type="InterPro" id="IPR016162">
    <property type="entry name" value="Ald_DH_N"/>
</dbReference>
<evidence type="ECO:0000313" key="3">
    <source>
        <dbReference type="EMBL" id="KIK51466.1"/>
    </source>
</evidence>
<dbReference type="GO" id="GO:0006081">
    <property type="term" value="P:aldehyde metabolic process"/>
    <property type="evidence" value="ECO:0007669"/>
    <property type="project" value="InterPro"/>
</dbReference>
<dbReference type="OrthoDB" id="3034247at2759"/>
<evidence type="ECO:0000256" key="1">
    <source>
        <dbReference type="ARBA" id="ARBA00023002"/>
    </source>
</evidence>